<comment type="caution">
    <text evidence="1">The sequence shown here is derived from an EMBL/GenBank/DDBJ whole genome shotgun (WGS) entry which is preliminary data.</text>
</comment>
<dbReference type="AlphaFoldDB" id="A0A2M8L2J1"/>
<proteinExistence type="predicted"/>
<dbReference type="Proteomes" id="UP000229766">
    <property type="component" value="Unassembled WGS sequence"/>
</dbReference>
<protein>
    <recommendedName>
        <fullName evidence="3">Transposase IS200-like domain-containing protein</fullName>
    </recommendedName>
</protein>
<evidence type="ECO:0008006" key="3">
    <source>
        <dbReference type="Google" id="ProtNLM"/>
    </source>
</evidence>
<dbReference type="EMBL" id="PFEI01000040">
    <property type="protein sequence ID" value="PJE67088.1"/>
    <property type="molecule type" value="Genomic_DNA"/>
</dbReference>
<gene>
    <name evidence="1" type="ORF">COU93_00700</name>
</gene>
<reference evidence="2" key="1">
    <citation type="submission" date="2017-09" db="EMBL/GenBank/DDBJ databases">
        <title>Depth-based differentiation of microbial function through sediment-hosted aquifers and enrichment of novel symbionts in the deep terrestrial subsurface.</title>
        <authorList>
            <person name="Probst A.J."/>
            <person name="Ladd B."/>
            <person name="Jarett J.K."/>
            <person name="Geller-Mcgrath D.E."/>
            <person name="Sieber C.M.K."/>
            <person name="Emerson J.B."/>
            <person name="Anantharaman K."/>
            <person name="Thomas B.C."/>
            <person name="Malmstrom R."/>
            <person name="Stieglmeier M."/>
            <person name="Klingl A."/>
            <person name="Woyke T."/>
            <person name="Ryan C.M."/>
            <person name="Banfield J.F."/>
        </authorList>
    </citation>
    <scope>NUCLEOTIDE SEQUENCE [LARGE SCALE GENOMIC DNA]</scope>
</reference>
<evidence type="ECO:0000313" key="1">
    <source>
        <dbReference type="EMBL" id="PJE67088.1"/>
    </source>
</evidence>
<dbReference type="GO" id="GO:0003677">
    <property type="term" value="F:DNA binding"/>
    <property type="evidence" value="ECO:0007669"/>
    <property type="project" value="InterPro"/>
</dbReference>
<dbReference type="InterPro" id="IPR036515">
    <property type="entry name" value="Transposase_17_sf"/>
</dbReference>
<accession>A0A2M8L2J1</accession>
<dbReference type="GO" id="GO:0006313">
    <property type="term" value="P:DNA transposition"/>
    <property type="evidence" value="ECO:0007669"/>
    <property type="project" value="InterPro"/>
</dbReference>
<dbReference type="Gene3D" id="3.30.70.1290">
    <property type="entry name" value="Transposase IS200-like"/>
    <property type="match status" value="1"/>
</dbReference>
<organism evidence="1 2">
    <name type="scientific">Candidatus Shapirobacteria bacterium CG10_big_fil_rev_8_21_14_0_10_36_6</name>
    <dbReference type="NCBI Taxonomy" id="1974886"/>
    <lineage>
        <taxon>Bacteria</taxon>
        <taxon>Candidatus Shapironibacteriota</taxon>
    </lineage>
</organism>
<evidence type="ECO:0000313" key="2">
    <source>
        <dbReference type="Proteomes" id="UP000229766"/>
    </source>
</evidence>
<feature type="non-terminal residue" evidence="1">
    <location>
        <position position="92"/>
    </location>
</feature>
<dbReference type="SUPFAM" id="SSF143422">
    <property type="entry name" value="Transposase IS200-like"/>
    <property type="match status" value="1"/>
</dbReference>
<name>A0A2M8L2J1_9BACT</name>
<sequence length="92" mass="10566">MGDRKSIRLRGYDYSSDGRYFITVDSWHKRKIFGMIVGGKMVLNQYGKILEEEILNTHIIRHGVNIPVFQIMPDHFHMILEISVGAHGNAPV</sequence>
<dbReference type="GO" id="GO:0004803">
    <property type="term" value="F:transposase activity"/>
    <property type="evidence" value="ECO:0007669"/>
    <property type="project" value="InterPro"/>
</dbReference>